<dbReference type="Proteomes" id="UP000241769">
    <property type="component" value="Unassembled WGS sequence"/>
</dbReference>
<sequence length="128" mass="14217">MWNGIIRRTYASTRTPRTTLRLTQGRRLTIGDHASIHKSFTREEVSEFCKMSMDGNSIHQSQESAQSQGLEDTIVPGFLSSSLIAGVIGTKLPGEGSLYASQYIEYKSPLLVGKQKPSRHLLNQAVHE</sequence>
<dbReference type="Pfam" id="PF01575">
    <property type="entry name" value="MaoC_dehydratas"/>
    <property type="match status" value="1"/>
</dbReference>
<dbReference type="GO" id="GO:0019171">
    <property type="term" value="F:(3R)-hydroxyacyl-[acyl-carrier-protein] dehydratase activity"/>
    <property type="evidence" value="ECO:0007669"/>
    <property type="project" value="TreeGrafter"/>
</dbReference>
<dbReference type="AlphaFoldDB" id="A0A2P6NA11"/>
<dbReference type="PANTHER" id="PTHR43437">
    <property type="entry name" value="HYDROXYACYL-THIOESTER DEHYDRATASE TYPE 2, MITOCHONDRIAL-RELATED"/>
    <property type="match status" value="1"/>
</dbReference>
<dbReference type="EMBL" id="MDYQ01000138">
    <property type="protein sequence ID" value="PRP80780.1"/>
    <property type="molecule type" value="Genomic_DNA"/>
</dbReference>
<reference evidence="2 3" key="1">
    <citation type="journal article" date="2018" name="Genome Biol. Evol.">
        <title>Multiple Roots of Fruiting Body Formation in Amoebozoa.</title>
        <authorList>
            <person name="Hillmann F."/>
            <person name="Forbes G."/>
            <person name="Novohradska S."/>
            <person name="Ferling I."/>
            <person name="Riege K."/>
            <person name="Groth M."/>
            <person name="Westermann M."/>
            <person name="Marz M."/>
            <person name="Spaller T."/>
            <person name="Winckler T."/>
            <person name="Schaap P."/>
            <person name="Glockner G."/>
        </authorList>
    </citation>
    <scope>NUCLEOTIDE SEQUENCE [LARGE SCALE GENOMIC DNA]</scope>
    <source>
        <strain evidence="2 3">Jena</strain>
    </source>
</reference>
<dbReference type="InParanoid" id="A0A2P6NA11"/>
<evidence type="ECO:0000313" key="3">
    <source>
        <dbReference type="Proteomes" id="UP000241769"/>
    </source>
</evidence>
<dbReference type="SUPFAM" id="SSF54637">
    <property type="entry name" value="Thioesterase/thiol ester dehydrase-isomerase"/>
    <property type="match status" value="1"/>
</dbReference>
<evidence type="ECO:0000313" key="2">
    <source>
        <dbReference type="EMBL" id="PRP80780.1"/>
    </source>
</evidence>
<feature type="domain" description="MaoC-like" evidence="1">
    <location>
        <begin position="38"/>
        <end position="112"/>
    </location>
</feature>
<protein>
    <submittedName>
        <fullName evidence="2">MaoC domain protein</fullName>
    </submittedName>
</protein>
<dbReference type="GO" id="GO:0006633">
    <property type="term" value="P:fatty acid biosynthetic process"/>
    <property type="evidence" value="ECO:0007669"/>
    <property type="project" value="TreeGrafter"/>
</dbReference>
<proteinExistence type="predicted"/>
<evidence type="ECO:0000259" key="1">
    <source>
        <dbReference type="Pfam" id="PF01575"/>
    </source>
</evidence>
<dbReference type="Gene3D" id="3.10.129.10">
    <property type="entry name" value="Hotdog Thioesterase"/>
    <property type="match status" value="1"/>
</dbReference>
<comment type="caution">
    <text evidence="2">The sequence shown here is derived from an EMBL/GenBank/DDBJ whole genome shotgun (WGS) entry which is preliminary data.</text>
</comment>
<organism evidence="2 3">
    <name type="scientific">Planoprotostelium fungivorum</name>
    <dbReference type="NCBI Taxonomy" id="1890364"/>
    <lineage>
        <taxon>Eukaryota</taxon>
        <taxon>Amoebozoa</taxon>
        <taxon>Evosea</taxon>
        <taxon>Variosea</taxon>
        <taxon>Cavosteliida</taxon>
        <taxon>Cavosteliaceae</taxon>
        <taxon>Planoprotostelium</taxon>
    </lineage>
</organism>
<accession>A0A2P6NA11</accession>
<dbReference type="InterPro" id="IPR050965">
    <property type="entry name" value="UPF0336/Enoyl-CoA_hydratase"/>
</dbReference>
<dbReference type="InterPro" id="IPR029069">
    <property type="entry name" value="HotDog_dom_sf"/>
</dbReference>
<dbReference type="PANTHER" id="PTHR43437:SF3">
    <property type="entry name" value="HYDROXYACYL-THIOESTER DEHYDRATASE TYPE 2, MITOCHONDRIAL"/>
    <property type="match status" value="1"/>
</dbReference>
<dbReference type="GO" id="GO:0005739">
    <property type="term" value="C:mitochondrion"/>
    <property type="evidence" value="ECO:0007669"/>
    <property type="project" value="TreeGrafter"/>
</dbReference>
<dbReference type="InterPro" id="IPR002539">
    <property type="entry name" value="MaoC-like_dom"/>
</dbReference>
<name>A0A2P6NA11_9EUKA</name>
<gene>
    <name evidence="2" type="ORF">PROFUN_11520</name>
</gene>
<keyword evidence="3" id="KW-1185">Reference proteome</keyword>
<dbReference type="OrthoDB" id="3592703at2759"/>